<keyword evidence="2" id="KW-0732">Signal</keyword>
<dbReference type="PANTHER" id="PTHR36302:SF1">
    <property type="entry name" value="COPPER CHAPERONE PCU(A)C"/>
    <property type="match status" value="1"/>
</dbReference>
<dbReference type="SUPFAM" id="SSF110087">
    <property type="entry name" value="DR1885-like metal-binding protein"/>
    <property type="match status" value="1"/>
</dbReference>
<dbReference type="InterPro" id="IPR007410">
    <property type="entry name" value="LpqE-like"/>
</dbReference>
<protein>
    <submittedName>
        <fullName evidence="3">Copper chaperone PCu(A)C</fullName>
    </submittedName>
</protein>
<accession>A0A1H3Q1D6</accession>
<dbReference type="AlphaFoldDB" id="A0A1H3Q1D6"/>
<dbReference type="Pfam" id="PF04314">
    <property type="entry name" value="PCuAC"/>
    <property type="match status" value="1"/>
</dbReference>
<sequence>MTLRQWTTPFLIAASLSMGLAHAHADAAHVKADAAWARASVPGQQATGAFMRLTAEEPLRLVGVESPAAGVAEVHEMKMEGDVMRMRAIDGLDLPKGVAVDLKPGGYHVMLQQLKSPLLKDSQVPITLVFKDAKGETSRLSLQVPVRAMAPGAGAASAAQGGAHGGHGGHAGHSH</sequence>
<dbReference type="GeneID" id="94689806"/>
<dbReference type="InterPro" id="IPR058248">
    <property type="entry name" value="Lxx211020-like"/>
</dbReference>
<feature type="region of interest" description="Disordered" evidence="1">
    <location>
        <begin position="153"/>
        <end position="175"/>
    </location>
</feature>
<dbReference type="KEGG" id="dla:I6G47_24650"/>
<dbReference type="PANTHER" id="PTHR36302">
    <property type="entry name" value="BLR7088 PROTEIN"/>
    <property type="match status" value="1"/>
</dbReference>
<organism evidence="4 5">
    <name type="scientific">Delftia lacustris</name>
    <dbReference type="NCBI Taxonomy" id="558537"/>
    <lineage>
        <taxon>Bacteria</taxon>
        <taxon>Pseudomonadati</taxon>
        <taxon>Pseudomonadota</taxon>
        <taxon>Betaproteobacteria</taxon>
        <taxon>Burkholderiales</taxon>
        <taxon>Comamonadaceae</taxon>
        <taxon>Delftia</taxon>
    </lineage>
</organism>
<keyword evidence="6" id="KW-1185">Reference proteome</keyword>
<name>A0A1H3Q1D6_9BURK</name>
<evidence type="ECO:0000313" key="6">
    <source>
        <dbReference type="Proteomes" id="UP000595064"/>
    </source>
</evidence>
<reference evidence="4 5" key="1">
    <citation type="submission" date="2016-10" db="EMBL/GenBank/DDBJ databases">
        <authorList>
            <person name="de Groot N.N."/>
        </authorList>
    </citation>
    <scope>NUCLEOTIDE SEQUENCE [LARGE SCALE GENOMIC DNA]</scope>
    <source>
        <strain evidence="4 5">LMG 24775</strain>
    </source>
</reference>
<dbReference type="Proteomes" id="UP000183417">
    <property type="component" value="Unassembled WGS sequence"/>
</dbReference>
<dbReference type="RefSeq" id="WP_016450406.1">
    <property type="nucleotide sequence ID" value="NZ_AP025556.1"/>
</dbReference>
<dbReference type="EMBL" id="CP065748">
    <property type="protein sequence ID" value="QPS80160.1"/>
    <property type="molecule type" value="Genomic_DNA"/>
</dbReference>
<dbReference type="EMBL" id="FNPE01000011">
    <property type="protein sequence ID" value="SDZ06855.1"/>
    <property type="molecule type" value="Genomic_DNA"/>
</dbReference>
<dbReference type="Proteomes" id="UP000595064">
    <property type="component" value="Chromosome"/>
</dbReference>
<reference evidence="3 6" key="2">
    <citation type="submission" date="2020-12" db="EMBL/GenBank/DDBJ databases">
        <title>FDA dAtabase for Regulatory Grade micrObial Sequences (FDA-ARGOS): Supporting development and validation of Infectious Disease Dx tests.</title>
        <authorList>
            <person name="Sproer C."/>
            <person name="Gronow S."/>
            <person name="Severitt S."/>
            <person name="Schroder I."/>
            <person name="Tallon L."/>
            <person name="Sadzewicz L."/>
            <person name="Zhao X."/>
            <person name="Boylan J."/>
            <person name="Ott S."/>
            <person name="Bowen H."/>
            <person name="Vavikolanu K."/>
            <person name="Mehta A."/>
            <person name="Aluvathingal J."/>
            <person name="Nadendla S."/>
            <person name="Lowell S."/>
            <person name="Myers T."/>
            <person name="Yan Y."/>
            <person name="Sichtig H."/>
        </authorList>
    </citation>
    <scope>NUCLEOTIDE SEQUENCE [LARGE SCALE GENOMIC DNA]</scope>
    <source>
        <strain evidence="3 6">FDAARGOS_890</strain>
    </source>
</reference>
<evidence type="ECO:0000313" key="4">
    <source>
        <dbReference type="EMBL" id="SDZ06855.1"/>
    </source>
</evidence>
<dbReference type="Gene3D" id="2.60.40.1890">
    <property type="entry name" value="PCu(A)C copper chaperone"/>
    <property type="match status" value="1"/>
</dbReference>
<evidence type="ECO:0000313" key="3">
    <source>
        <dbReference type="EMBL" id="QPS80160.1"/>
    </source>
</evidence>
<feature type="chain" id="PRO_5044558488" evidence="2">
    <location>
        <begin position="24"/>
        <end position="175"/>
    </location>
</feature>
<evidence type="ECO:0000256" key="1">
    <source>
        <dbReference type="SAM" id="MobiDB-lite"/>
    </source>
</evidence>
<feature type="signal peptide" evidence="2">
    <location>
        <begin position="1"/>
        <end position="23"/>
    </location>
</feature>
<gene>
    <name evidence="3" type="ORF">I6G47_24650</name>
    <name evidence="4" type="ORF">SAMN05421547_111180</name>
</gene>
<dbReference type="InterPro" id="IPR036182">
    <property type="entry name" value="PCuAC_sf"/>
</dbReference>
<evidence type="ECO:0000256" key="2">
    <source>
        <dbReference type="SAM" id="SignalP"/>
    </source>
</evidence>
<proteinExistence type="predicted"/>
<evidence type="ECO:0000313" key="5">
    <source>
        <dbReference type="Proteomes" id="UP000183417"/>
    </source>
</evidence>